<evidence type="ECO:0000256" key="2">
    <source>
        <dbReference type="ARBA" id="ARBA00006945"/>
    </source>
</evidence>
<evidence type="ECO:0000256" key="5">
    <source>
        <dbReference type="ARBA" id="ARBA00023136"/>
    </source>
</evidence>
<gene>
    <name evidence="7" type="primary">ERV29</name>
    <name evidence="7" type="ORF">H4R26_002753</name>
</gene>
<comment type="similarity">
    <text evidence="2">Belongs to the SURF4 family.</text>
</comment>
<keyword evidence="4 6" id="KW-1133">Transmembrane helix</keyword>
<keyword evidence="3 6" id="KW-0812">Transmembrane</keyword>
<evidence type="ECO:0000256" key="3">
    <source>
        <dbReference type="ARBA" id="ARBA00022692"/>
    </source>
</evidence>
<keyword evidence="5 6" id="KW-0472">Membrane</keyword>
<sequence length="274" mass="30613">MDQIRNVSEQTEDVLEKISRPLKPYIPWVARTLLVSTFIEDSVRIVMQWQNQLLYLQSYRGFPWGVSHVFLLANVATMLACSGLAIGRRQTEYAVAGLFAVIVTQGFAYGLIFDIKFFLRNLSVVGGLLMLLAEGLLLAKRRNAVFAGLPSISDEDKSKYVLLGGRVLLVFLFVSFVFSGSFTLMRLVVSLIGGLSCLMVAVGFKAKWSAIVLVTILSIFNLAVNNWWSIDFNPVHRDFVKYDFFQTLSIMGGFLLLVNVGPGGFSVDEKKKNF</sequence>
<evidence type="ECO:0000256" key="4">
    <source>
        <dbReference type="ARBA" id="ARBA00022989"/>
    </source>
</evidence>
<comment type="subcellular location">
    <subcellularLocation>
        <location evidence="1">Membrane</location>
        <topology evidence="1">Multi-pass membrane protein</topology>
    </subcellularLocation>
</comment>
<dbReference type="EMBL" id="JANBQF010000181">
    <property type="protein sequence ID" value="KAJ2004014.1"/>
    <property type="molecule type" value="Genomic_DNA"/>
</dbReference>
<accession>A0A9W8BJF9</accession>
<feature type="transmembrane region" description="Helical" evidence="6">
    <location>
        <begin position="62"/>
        <end position="86"/>
    </location>
</feature>
<feature type="transmembrane region" description="Helical" evidence="6">
    <location>
        <begin position="93"/>
        <end position="112"/>
    </location>
</feature>
<evidence type="ECO:0000256" key="1">
    <source>
        <dbReference type="ARBA" id="ARBA00004141"/>
    </source>
</evidence>
<evidence type="ECO:0000313" key="7">
    <source>
        <dbReference type="EMBL" id="KAJ2004014.1"/>
    </source>
</evidence>
<dbReference type="Pfam" id="PF02077">
    <property type="entry name" value="SURF4"/>
    <property type="match status" value="1"/>
</dbReference>
<reference evidence="7" key="1">
    <citation type="submission" date="2022-07" db="EMBL/GenBank/DDBJ databases">
        <title>Phylogenomic reconstructions and comparative analyses of Kickxellomycotina fungi.</title>
        <authorList>
            <person name="Reynolds N.K."/>
            <person name="Stajich J.E."/>
            <person name="Barry K."/>
            <person name="Grigoriev I.V."/>
            <person name="Crous P."/>
            <person name="Smith M.E."/>
        </authorList>
    </citation>
    <scope>NUCLEOTIDE SEQUENCE</scope>
    <source>
        <strain evidence="7">IMI 214461</strain>
    </source>
</reference>
<feature type="transmembrane region" description="Helical" evidence="6">
    <location>
        <begin position="160"/>
        <end position="178"/>
    </location>
</feature>
<dbReference type="Proteomes" id="UP001150907">
    <property type="component" value="Unassembled WGS sequence"/>
</dbReference>
<feature type="transmembrane region" description="Helical" evidence="6">
    <location>
        <begin position="211"/>
        <end position="228"/>
    </location>
</feature>
<feature type="transmembrane region" description="Helical" evidence="6">
    <location>
        <begin position="184"/>
        <end position="204"/>
    </location>
</feature>
<protein>
    <submittedName>
        <fullName evidence="7">ER-derived vesicles protein erv29</fullName>
    </submittedName>
</protein>
<name>A0A9W8BJF9_9FUNG</name>
<dbReference type="GO" id="GO:0016020">
    <property type="term" value="C:membrane"/>
    <property type="evidence" value="ECO:0007669"/>
    <property type="project" value="UniProtKB-SubCell"/>
</dbReference>
<evidence type="ECO:0000256" key="6">
    <source>
        <dbReference type="SAM" id="Phobius"/>
    </source>
</evidence>
<organism evidence="7 8">
    <name type="scientific">Coemansia thaxteri</name>
    <dbReference type="NCBI Taxonomy" id="2663907"/>
    <lineage>
        <taxon>Eukaryota</taxon>
        <taxon>Fungi</taxon>
        <taxon>Fungi incertae sedis</taxon>
        <taxon>Zoopagomycota</taxon>
        <taxon>Kickxellomycotina</taxon>
        <taxon>Kickxellomycetes</taxon>
        <taxon>Kickxellales</taxon>
        <taxon>Kickxellaceae</taxon>
        <taxon>Coemansia</taxon>
    </lineage>
</organism>
<evidence type="ECO:0000313" key="8">
    <source>
        <dbReference type="Proteomes" id="UP001150907"/>
    </source>
</evidence>
<dbReference type="AlphaFoldDB" id="A0A9W8BJF9"/>
<feature type="transmembrane region" description="Helical" evidence="6">
    <location>
        <begin position="118"/>
        <end position="139"/>
    </location>
</feature>
<keyword evidence="8" id="KW-1185">Reference proteome</keyword>
<feature type="transmembrane region" description="Helical" evidence="6">
    <location>
        <begin position="248"/>
        <end position="267"/>
    </location>
</feature>
<proteinExistence type="inferred from homology"/>
<comment type="caution">
    <text evidence="7">The sequence shown here is derived from an EMBL/GenBank/DDBJ whole genome shotgun (WGS) entry which is preliminary data.</text>
</comment>
<dbReference type="OrthoDB" id="7859621at2759"/>
<dbReference type="InterPro" id="IPR002995">
    <property type="entry name" value="Surf4"/>
</dbReference>